<dbReference type="SUPFAM" id="SSF50249">
    <property type="entry name" value="Nucleic acid-binding proteins"/>
    <property type="match status" value="1"/>
</dbReference>
<dbReference type="Gene3D" id="2.40.50.140">
    <property type="entry name" value="Nucleic acid-binding proteins"/>
    <property type="match status" value="1"/>
</dbReference>
<reference evidence="22 23" key="1">
    <citation type="submission" date="2021-11" db="EMBL/GenBank/DDBJ databases">
        <title>Genomic of Niabella pedocola.</title>
        <authorList>
            <person name="Wu T."/>
        </authorList>
    </citation>
    <scope>NUCLEOTIDE SEQUENCE [LARGE SCALE GENOMIC DNA]</scope>
    <source>
        <strain evidence="22 23">JCM 31011</strain>
    </source>
</reference>
<dbReference type="InterPro" id="IPR014143">
    <property type="entry name" value="NHEJ_ligase_prk"/>
</dbReference>
<organism evidence="22 23">
    <name type="scientific">Niabella pedocola</name>
    <dbReference type="NCBI Taxonomy" id="1752077"/>
    <lineage>
        <taxon>Bacteria</taxon>
        <taxon>Pseudomonadati</taxon>
        <taxon>Bacteroidota</taxon>
        <taxon>Chitinophagia</taxon>
        <taxon>Chitinophagales</taxon>
        <taxon>Chitinophagaceae</taxon>
        <taxon>Niabella</taxon>
    </lineage>
</organism>
<dbReference type="InterPro" id="IPR012310">
    <property type="entry name" value="DNA_ligase_ATP-dep_cent"/>
</dbReference>
<evidence type="ECO:0000256" key="4">
    <source>
        <dbReference type="ARBA" id="ARBA00022679"/>
    </source>
</evidence>
<keyword evidence="15" id="KW-0233">DNA recombination</keyword>
<evidence type="ECO:0000256" key="18">
    <source>
        <dbReference type="ARBA" id="ARBA00023268"/>
    </source>
</evidence>
<dbReference type="NCBIfam" id="TIGR02777">
    <property type="entry name" value="LigD_PE_dom"/>
    <property type="match status" value="1"/>
</dbReference>
<keyword evidence="7" id="KW-0479">Metal-binding</keyword>
<dbReference type="InterPro" id="IPR016059">
    <property type="entry name" value="DNA_ligase_ATP-dep_CS"/>
</dbReference>
<keyword evidence="10" id="KW-0378">Hydrolase</keyword>
<dbReference type="InterPro" id="IPR012340">
    <property type="entry name" value="NA-bd_OB-fold"/>
</dbReference>
<dbReference type="Gene3D" id="3.30.470.30">
    <property type="entry name" value="DNA ligase/mRNA capping enzyme"/>
    <property type="match status" value="1"/>
</dbReference>
<dbReference type="Gene3D" id="3.90.920.10">
    <property type="entry name" value="DNA primase, PRIM domain"/>
    <property type="match status" value="1"/>
</dbReference>
<dbReference type="PANTHER" id="PTHR42705">
    <property type="entry name" value="BIFUNCTIONAL NON-HOMOLOGOUS END JOINING PROTEIN LIGD"/>
    <property type="match status" value="1"/>
</dbReference>
<evidence type="ECO:0000256" key="10">
    <source>
        <dbReference type="ARBA" id="ARBA00022801"/>
    </source>
</evidence>
<dbReference type="NCBIfam" id="TIGR02778">
    <property type="entry name" value="ligD_pol"/>
    <property type="match status" value="1"/>
</dbReference>
<feature type="domain" description="ATP-dependent DNA ligase family profile" evidence="21">
    <location>
        <begin position="314"/>
        <end position="447"/>
    </location>
</feature>
<evidence type="ECO:0000313" key="22">
    <source>
        <dbReference type="EMBL" id="MCD2421559.1"/>
    </source>
</evidence>
<dbReference type="InterPro" id="IPR014144">
    <property type="entry name" value="LigD_PE_domain"/>
</dbReference>
<name>A0ABS8PKC7_9BACT</name>
<evidence type="ECO:0000256" key="16">
    <source>
        <dbReference type="ARBA" id="ARBA00023204"/>
    </source>
</evidence>
<dbReference type="EMBL" id="JAJNEC010000003">
    <property type="protein sequence ID" value="MCD2421559.1"/>
    <property type="molecule type" value="Genomic_DNA"/>
</dbReference>
<evidence type="ECO:0000259" key="21">
    <source>
        <dbReference type="PROSITE" id="PS50160"/>
    </source>
</evidence>
<evidence type="ECO:0000256" key="1">
    <source>
        <dbReference type="ARBA" id="ARBA00001936"/>
    </source>
</evidence>
<dbReference type="InterPro" id="IPR012309">
    <property type="entry name" value="DNA_ligase_ATP-dep_C"/>
</dbReference>
<evidence type="ECO:0000313" key="23">
    <source>
        <dbReference type="Proteomes" id="UP001199816"/>
    </source>
</evidence>
<dbReference type="NCBIfam" id="TIGR02779">
    <property type="entry name" value="NHEJ_ligase_lig"/>
    <property type="match status" value="1"/>
</dbReference>
<accession>A0ABS8PKC7</accession>
<keyword evidence="16" id="KW-0234">DNA repair</keyword>
<dbReference type="Pfam" id="PF04679">
    <property type="entry name" value="DNA_ligase_A_C"/>
    <property type="match status" value="1"/>
</dbReference>
<evidence type="ECO:0000256" key="8">
    <source>
        <dbReference type="ARBA" id="ARBA00022741"/>
    </source>
</evidence>
<dbReference type="CDD" id="cd07971">
    <property type="entry name" value="OBF_DNA_ligase_LigD"/>
    <property type="match status" value="1"/>
</dbReference>
<dbReference type="CDD" id="cd07906">
    <property type="entry name" value="Adenylation_DNA_ligase_LigD_LigC"/>
    <property type="match status" value="1"/>
</dbReference>
<dbReference type="RefSeq" id="WP_231002464.1">
    <property type="nucleotide sequence ID" value="NZ_JAJNEC010000003.1"/>
</dbReference>
<evidence type="ECO:0000256" key="2">
    <source>
        <dbReference type="ARBA" id="ARBA00012727"/>
    </source>
</evidence>
<dbReference type="PROSITE" id="PS00333">
    <property type="entry name" value="DNA_LIGASE_A2"/>
    <property type="match status" value="1"/>
</dbReference>
<comment type="caution">
    <text evidence="22">The sequence shown here is derived from an EMBL/GenBank/DDBJ whole genome shotgun (WGS) entry which is preliminary data.</text>
</comment>
<keyword evidence="17" id="KW-0464">Manganese</keyword>
<evidence type="ECO:0000256" key="13">
    <source>
        <dbReference type="ARBA" id="ARBA00022932"/>
    </source>
</evidence>
<evidence type="ECO:0000256" key="5">
    <source>
        <dbReference type="ARBA" id="ARBA00022695"/>
    </source>
</evidence>
<dbReference type="PROSITE" id="PS50160">
    <property type="entry name" value="DNA_LIGASE_A3"/>
    <property type="match status" value="1"/>
</dbReference>
<keyword evidence="5" id="KW-0548">Nucleotidyltransferase</keyword>
<dbReference type="Pfam" id="PF01068">
    <property type="entry name" value="DNA_ligase_A_M"/>
    <property type="match status" value="1"/>
</dbReference>
<evidence type="ECO:0000256" key="12">
    <source>
        <dbReference type="ARBA" id="ARBA00022840"/>
    </source>
</evidence>
<dbReference type="NCBIfam" id="TIGR02776">
    <property type="entry name" value="NHEJ_ligase_prk"/>
    <property type="match status" value="1"/>
</dbReference>
<evidence type="ECO:0000256" key="9">
    <source>
        <dbReference type="ARBA" id="ARBA00022763"/>
    </source>
</evidence>
<dbReference type="InterPro" id="IPR052171">
    <property type="entry name" value="NHEJ_LigD"/>
</dbReference>
<sequence>MPSISIVATLKKYQQKRNFEETPEPRGKKTASGKQGLHFVIQRHAASRLHYDFRLEMDGVLKSWAVPKGPSLNPADKRLAMMVEDHPYDYQFFEGSIPRGHYGAGEVEIWDKGTYEALEKQPRKKEETVLLEGVKSGSLKFILHGQKLKGEFALVRMKHTAEGNAWLLLKHKDAYAVTTPYNAEAHVKKKSKVTAAVREKKVKKNKAVAGKPLPAEGTGRKYTHFIKPMLATLSSHPFTDKDWIFEIKWDGYRAIAEIGRNFRFYSRNGLNFSGKYPVLADALQQQEHEMVIDGEIVAYNDAGLPDFQTLQYYGEHPDVPIIYHAFDLLYLNGRRTEELPLLQRKELLQQALAENDWVRYCDHVKADGARFFKVIQQKNLEGMIAKRSDSHYTEGRRSSAWLKIKHHHTEEVVIAGYTEPRGSRKKFGALILGRYQDGKLVYAGHTGTGFNSASLNALFKKMQPLVVAKSPFQKPPKTNMPAVWVRPRLVCNIKFSELTKEHIFRQPVFQGLREDKAATEVIIPKNEQTMTDKTPVKKKKATARAAAPQEKEVFIKADGKQVKLSNPQKVYWPEEGYTKRDLIDYYNQIAPFILPYLKDRPESLNRFPDGISGESFYQKDAGAIVPDWISTAPIYSESNHKEIDYVVCNNRASMLYLANLGCIELNPWNSTTKKPDTPTYMIMDIDPSEKNTFEQVIEATLVVKQVLDDCGAVSFCKTSGSTGLHVYIPMGNKYSYEQVKNFAHLIAMQVVAMLPETTTLERNLKKRGNKKIYIDYLQNRRGQTIACAYSVRPRPGATVSTPLNWEEVKPGLDPRRFTIRSIHKRLEQTGDLFRPILGKGINMLQCIKKLSG</sequence>
<keyword evidence="13" id="KW-0239">DNA-directed DNA polymerase</keyword>
<evidence type="ECO:0000256" key="14">
    <source>
        <dbReference type="ARBA" id="ARBA00023125"/>
    </source>
</evidence>
<dbReference type="Proteomes" id="UP001199816">
    <property type="component" value="Unassembled WGS sequence"/>
</dbReference>
<evidence type="ECO:0000256" key="6">
    <source>
        <dbReference type="ARBA" id="ARBA00022722"/>
    </source>
</evidence>
<comment type="cofactor">
    <cofactor evidence="1">
        <name>Mn(2+)</name>
        <dbReference type="ChEBI" id="CHEBI:29035"/>
    </cofactor>
</comment>
<evidence type="ECO:0000256" key="11">
    <source>
        <dbReference type="ARBA" id="ARBA00022839"/>
    </source>
</evidence>
<dbReference type="EC" id="6.5.1.1" evidence="2"/>
<keyword evidence="14" id="KW-0238">DNA-binding</keyword>
<dbReference type="SUPFAM" id="SSF56091">
    <property type="entry name" value="DNA ligase/mRNA capping enzyme, catalytic domain"/>
    <property type="match status" value="1"/>
</dbReference>
<dbReference type="Gene3D" id="3.30.1490.70">
    <property type="match status" value="1"/>
</dbReference>
<dbReference type="Pfam" id="PF13298">
    <property type="entry name" value="LigD_N"/>
    <property type="match status" value="1"/>
</dbReference>
<keyword evidence="3 22" id="KW-0436">Ligase</keyword>
<keyword evidence="9" id="KW-0227">DNA damage</keyword>
<evidence type="ECO:0000256" key="15">
    <source>
        <dbReference type="ARBA" id="ARBA00023172"/>
    </source>
</evidence>
<comment type="catalytic activity">
    <reaction evidence="20">
        <text>ATP + (deoxyribonucleotide)n-3'-hydroxyl + 5'-phospho-(deoxyribonucleotide)m = (deoxyribonucleotide)n+m + AMP + diphosphate.</text>
        <dbReference type="EC" id="6.5.1.1"/>
    </reaction>
</comment>
<evidence type="ECO:0000256" key="3">
    <source>
        <dbReference type="ARBA" id="ARBA00022598"/>
    </source>
</evidence>
<dbReference type="CDD" id="cd04865">
    <property type="entry name" value="LigD_Pol_like_2"/>
    <property type="match status" value="1"/>
</dbReference>
<dbReference type="PANTHER" id="PTHR42705:SF2">
    <property type="entry name" value="BIFUNCTIONAL NON-HOMOLOGOUS END JOINING PROTEIN LIGD"/>
    <property type="match status" value="1"/>
</dbReference>
<evidence type="ECO:0000256" key="7">
    <source>
        <dbReference type="ARBA" id="ARBA00022723"/>
    </source>
</evidence>
<keyword evidence="8" id="KW-0547">Nucleotide-binding</keyword>
<dbReference type="InterPro" id="IPR014146">
    <property type="entry name" value="LigD_ligase_dom"/>
</dbReference>
<proteinExistence type="predicted"/>
<keyword evidence="11" id="KW-0269">Exonuclease</keyword>
<dbReference type="GO" id="GO:0003910">
    <property type="term" value="F:DNA ligase (ATP) activity"/>
    <property type="evidence" value="ECO:0007669"/>
    <property type="project" value="UniProtKB-EC"/>
</dbReference>
<evidence type="ECO:0000256" key="17">
    <source>
        <dbReference type="ARBA" id="ARBA00023211"/>
    </source>
</evidence>
<dbReference type="Pfam" id="PF21686">
    <property type="entry name" value="LigD_Prim-Pol"/>
    <property type="match status" value="1"/>
</dbReference>
<keyword evidence="4" id="KW-0808">Transferase</keyword>
<evidence type="ECO:0000256" key="20">
    <source>
        <dbReference type="ARBA" id="ARBA00034003"/>
    </source>
</evidence>
<evidence type="ECO:0000256" key="19">
    <source>
        <dbReference type="ARBA" id="ARBA00029943"/>
    </source>
</evidence>
<keyword evidence="12" id="KW-0067">ATP-binding</keyword>
<gene>
    <name evidence="22" type="primary">ligD</name>
    <name evidence="22" type="ORF">LQ567_02220</name>
</gene>
<keyword evidence="18" id="KW-0511">Multifunctional enzyme</keyword>
<keyword evidence="23" id="KW-1185">Reference proteome</keyword>
<dbReference type="InterPro" id="IPR014145">
    <property type="entry name" value="LigD_pol_dom"/>
</dbReference>
<protein>
    <recommendedName>
        <fullName evidence="2">DNA ligase (ATP)</fullName>
        <ecNumber evidence="2">6.5.1.1</ecNumber>
    </recommendedName>
    <alternativeName>
        <fullName evidence="19">NHEJ DNA polymerase</fullName>
    </alternativeName>
</protein>
<keyword evidence="6" id="KW-0540">Nuclease</keyword>